<evidence type="ECO:0000256" key="3">
    <source>
        <dbReference type="ARBA" id="ARBA00038471"/>
    </source>
</evidence>
<dbReference type="Gene3D" id="1.20.140.40">
    <property type="entry name" value="Invertase/pectin methylesterase inhibitor family protein"/>
    <property type="match status" value="1"/>
</dbReference>
<dbReference type="InterPro" id="IPR034086">
    <property type="entry name" value="PMEI_plant"/>
</dbReference>
<evidence type="ECO:0000256" key="4">
    <source>
        <dbReference type="SAM" id="MobiDB-lite"/>
    </source>
</evidence>
<gene>
    <name evidence="7" type="ORF">TCM_021461</name>
</gene>
<feature type="region of interest" description="Disordered" evidence="4">
    <location>
        <begin position="155"/>
        <end position="176"/>
    </location>
</feature>
<dbReference type="PANTHER" id="PTHR36710">
    <property type="entry name" value="PECTINESTERASE INHIBITOR-LIKE"/>
    <property type="match status" value="1"/>
</dbReference>
<dbReference type="PANTHER" id="PTHR36710:SF18">
    <property type="entry name" value="PECTINESTERASE INHIBITOR 5-RELATED"/>
    <property type="match status" value="1"/>
</dbReference>
<dbReference type="InParanoid" id="A0A061EPT6"/>
<dbReference type="SMART" id="SM00856">
    <property type="entry name" value="PMEI"/>
    <property type="match status" value="1"/>
</dbReference>
<comment type="similarity">
    <text evidence="3">Belongs to the PMEI family.</text>
</comment>
<dbReference type="InterPro" id="IPR035513">
    <property type="entry name" value="Invertase/methylesterase_inhib"/>
</dbReference>
<dbReference type="GO" id="GO:0046910">
    <property type="term" value="F:pectinesterase inhibitor activity"/>
    <property type="evidence" value="ECO:0007669"/>
    <property type="project" value="InterPro"/>
</dbReference>
<accession>A0A061EPT6</accession>
<dbReference type="AlphaFoldDB" id="A0A061EPT6"/>
<feature type="signal peptide" evidence="5">
    <location>
        <begin position="1"/>
        <end position="27"/>
    </location>
</feature>
<evidence type="ECO:0000256" key="5">
    <source>
        <dbReference type="SAM" id="SignalP"/>
    </source>
</evidence>
<evidence type="ECO:0000256" key="2">
    <source>
        <dbReference type="ARBA" id="ARBA00023157"/>
    </source>
</evidence>
<keyword evidence="2" id="KW-1015">Disulfide bond</keyword>
<dbReference type="NCBIfam" id="TIGR01614">
    <property type="entry name" value="PME_inhib"/>
    <property type="match status" value="1"/>
</dbReference>
<dbReference type="InterPro" id="IPR006501">
    <property type="entry name" value="Pectinesterase_inhib_dom"/>
</dbReference>
<protein>
    <recommendedName>
        <fullName evidence="6">Pectinesterase inhibitor domain-containing protein</fullName>
    </recommendedName>
</protein>
<name>A0A061EPT6_THECC</name>
<reference evidence="7 8" key="1">
    <citation type="journal article" date="2013" name="Genome Biol.">
        <title>The genome sequence of the most widely cultivated cacao type and its use to identify candidate genes regulating pod color.</title>
        <authorList>
            <person name="Motamayor J.C."/>
            <person name="Mockaitis K."/>
            <person name="Schmutz J."/>
            <person name="Haiminen N."/>
            <person name="Iii D.L."/>
            <person name="Cornejo O."/>
            <person name="Findley S.D."/>
            <person name="Zheng P."/>
            <person name="Utro F."/>
            <person name="Royaert S."/>
            <person name="Saski C."/>
            <person name="Jenkins J."/>
            <person name="Podicheti R."/>
            <person name="Zhao M."/>
            <person name="Scheffler B.E."/>
            <person name="Stack J.C."/>
            <person name="Feltus F.A."/>
            <person name="Mustiga G.M."/>
            <person name="Amores F."/>
            <person name="Phillips W."/>
            <person name="Marelli J.P."/>
            <person name="May G.D."/>
            <person name="Shapiro H."/>
            <person name="Ma J."/>
            <person name="Bustamante C.D."/>
            <person name="Schnell R.J."/>
            <person name="Main D."/>
            <person name="Gilbert D."/>
            <person name="Parida L."/>
            <person name="Kuhn D.N."/>
        </authorList>
    </citation>
    <scope>NUCLEOTIDE SEQUENCE [LARGE SCALE GENOMIC DNA]</scope>
    <source>
        <strain evidence="8">cv. Matina 1-6</strain>
    </source>
</reference>
<keyword evidence="1 5" id="KW-0732">Signal</keyword>
<evidence type="ECO:0000313" key="8">
    <source>
        <dbReference type="Proteomes" id="UP000026915"/>
    </source>
</evidence>
<feature type="chain" id="PRO_5001597655" description="Pectinesterase inhibitor domain-containing protein" evidence="5">
    <location>
        <begin position="28"/>
        <end position="218"/>
    </location>
</feature>
<dbReference type="HOGENOM" id="CLU_1268858_0_0_1"/>
<keyword evidence="8" id="KW-1185">Reference proteome</keyword>
<dbReference type="CDD" id="cd15797">
    <property type="entry name" value="PMEI"/>
    <property type="match status" value="1"/>
</dbReference>
<dbReference type="InterPro" id="IPR052421">
    <property type="entry name" value="PCW_Enzyme_Inhibitor"/>
</dbReference>
<sequence>MSAHNAAFLLPLMAMVWLWHLSYPSSAITSNFLNGMCDETLNPGFCKTTLGKQSRIKEANVQKLAVISILLATAQARLNEHLVQELFNNEKDEVTKSHLSDCLSDYNVTLGKLKIAYRLSDKMEYKGMQKQVNDALKMSKKCEYRCTMAIKKEKKKPRHEGIEDDTNGTPNHIPRDDVRETAFGLICMGCDVSATSEINSSEVAKRLLEEKLGNLKLS</sequence>
<evidence type="ECO:0000313" key="7">
    <source>
        <dbReference type="EMBL" id="EOY06866.1"/>
    </source>
</evidence>
<dbReference type="EMBL" id="CM001882">
    <property type="protein sequence ID" value="EOY06866.1"/>
    <property type="molecule type" value="Genomic_DNA"/>
</dbReference>
<dbReference type="Proteomes" id="UP000026915">
    <property type="component" value="Chromosome 4"/>
</dbReference>
<organism evidence="7 8">
    <name type="scientific">Theobroma cacao</name>
    <name type="common">Cacao</name>
    <name type="synonym">Cocoa</name>
    <dbReference type="NCBI Taxonomy" id="3641"/>
    <lineage>
        <taxon>Eukaryota</taxon>
        <taxon>Viridiplantae</taxon>
        <taxon>Streptophyta</taxon>
        <taxon>Embryophyta</taxon>
        <taxon>Tracheophyta</taxon>
        <taxon>Spermatophyta</taxon>
        <taxon>Magnoliopsida</taxon>
        <taxon>eudicotyledons</taxon>
        <taxon>Gunneridae</taxon>
        <taxon>Pentapetalae</taxon>
        <taxon>rosids</taxon>
        <taxon>malvids</taxon>
        <taxon>Malvales</taxon>
        <taxon>Malvaceae</taxon>
        <taxon>Byttnerioideae</taxon>
        <taxon>Theobroma</taxon>
    </lineage>
</organism>
<feature type="domain" description="Pectinesterase inhibitor" evidence="6">
    <location>
        <begin position="28"/>
        <end position="188"/>
    </location>
</feature>
<evidence type="ECO:0000259" key="6">
    <source>
        <dbReference type="SMART" id="SM00856"/>
    </source>
</evidence>
<dbReference type="Pfam" id="PF04043">
    <property type="entry name" value="PMEI"/>
    <property type="match status" value="1"/>
</dbReference>
<dbReference type="SUPFAM" id="SSF101148">
    <property type="entry name" value="Plant invertase/pectin methylesterase inhibitor"/>
    <property type="match status" value="1"/>
</dbReference>
<proteinExistence type="inferred from homology"/>
<dbReference type="Gramene" id="EOY06866">
    <property type="protein sequence ID" value="EOY06866"/>
    <property type="gene ID" value="TCM_021461"/>
</dbReference>
<evidence type="ECO:0000256" key="1">
    <source>
        <dbReference type="ARBA" id="ARBA00022729"/>
    </source>
</evidence>